<proteinExistence type="predicted"/>
<accession>A0A367YL57</accession>
<dbReference type="AlphaFoldDB" id="A0A367YL57"/>
<comment type="caution">
    <text evidence="1">The sequence shown here is derived from an EMBL/GenBank/DDBJ whole genome shotgun (WGS) entry which is preliminary data.</text>
</comment>
<sequence>MASGFKLIASFETTFAAISRDRTATTSTQGESTAADLDPVLAREANSLALPFSTQEIKKLKQLRQLQGSTGTLHNI</sequence>
<evidence type="ECO:0000313" key="1">
    <source>
        <dbReference type="EMBL" id="RCK65751.1"/>
    </source>
</evidence>
<organism evidence="1 2">
    <name type="scientific">Candida viswanathii</name>
    <dbReference type="NCBI Taxonomy" id="5486"/>
    <lineage>
        <taxon>Eukaryota</taxon>
        <taxon>Fungi</taxon>
        <taxon>Dikarya</taxon>
        <taxon>Ascomycota</taxon>
        <taxon>Saccharomycotina</taxon>
        <taxon>Pichiomycetes</taxon>
        <taxon>Debaryomycetaceae</taxon>
        <taxon>Candida/Lodderomyces clade</taxon>
        <taxon>Candida</taxon>
    </lineage>
</organism>
<keyword evidence="2" id="KW-1185">Reference proteome</keyword>
<dbReference type="EMBL" id="QLNQ01000019">
    <property type="protein sequence ID" value="RCK65751.1"/>
    <property type="molecule type" value="Genomic_DNA"/>
</dbReference>
<reference evidence="1 2" key="1">
    <citation type="submission" date="2018-06" db="EMBL/GenBank/DDBJ databases">
        <title>Whole genome sequencing of Candida tropicalis (genome annotated by CSBL at Korea University).</title>
        <authorList>
            <person name="Ahn J."/>
        </authorList>
    </citation>
    <scope>NUCLEOTIDE SEQUENCE [LARGE SCALE GENOMIC DNA]</scope>
    <source>
        <strain evidence="1 2">ATCC 20962</strain>
    </source>
</reference>
<dbReference type="Proteomes" id="UP000253472">
    <property type="component" value="Unassembled WGS sequence"/>
</dbReference>
<protein>
    <submittedName>
        <fullName evidence="1">Uncharacterized protein</fullName>
    </submittedName>
</protein>
<name>A0A367YL57_9ASCO</name>
<evidence type="ECO:0000313" key="2">
    <source>
        <dbReference type="Proteomes" id="UP000253472"/>
    </source>
</evidence>
<gene>
    <name evidence="1" type="ORF">Cantr_01529</name>
</gene>